<protein>
    <recommendedName>
        <fullName evidence="2">Carbon monoxide dehydrogenase subunit G</fullName>
    </recommendedName>
</protein>
<proteinExistence type="predicted"/>
<organism evidence="1">
    <name type="scientific">marine metagenome</name>
    <dbReference type="NCBI Taxonomy" id="408172"/>
    <lineage>
        <taxon>unclassified sequences</taxon>
        <taxon>metagenomes</taxon>
        <taxon>ecological metagenomes</taxon>
    </lineage>
</organism>
<accession>A0A382EPS5</accession>
<dbReference type="CDD" id="cd07823">
    <property type="entry name" value="SRPBCC_5"/>
    <property type="match status" value="1"/>
</dbReference>
<gene>
    <name evidence="1" type="ORF">METZ01_LOCUS205213</name>
</gene>
<sequence length="195" mass="21287">MEVKAEKSLKLNQEPAVIWKCMIDPSFMVKSVPGAELTEQIDERNFKGKISVKIGPVTTNFNGEAEFTKLEEADYELTMEGKGLDTSGKGGANMTMNIKLSTLEDGGTEMQSSMSLSITGRLAQFGARMIVAVNNKMFDQWATSFTELMNQQTSSKDSEEKSSSLQENVNVAETTPVKALPLAWAAIKGLFGSNK</sequence>
<reference evidence="1" key="1">
    <citation type="submission" date="2018-05" db="EMBL/GenBank/DDBJ databases">
        <authorList>
            <person name="Lanie J.A."/>
            <person name="Ng W.-L."/>
            <person name="Kazmierczak K.M."/>
            <person name="Andrzejewski T.M."/>
            <person name="Davidsen T.M."/>
            <person name="Wayne K.J."/>
            <person name="Tettelin H."/>
            <person name="Glass J.I."/>
            <person name="Rusch D."/>
            <person name="Podicherti R."/>
            <person name="Tsui H.-C.T."/>
            <person name="Winkler M.E."/>
        </authorList>
    </citation>
    <scope>NUCLEOTIDE SEQUENCE</scope>
</reference>
<dbReference type="PANTHER" id="PTHR38588">
    <property type="entry name" value="BLL0334 PROTEIN"/>
    <property type="match status" value="1"/>
</dbReference>
<evidence type="ECO:0000313" key="1">
    <source>
        <dbReference type="EMBL" id="SVB52359.1"/>
    </source>
</evidence>
<dbReference type="SUPFAM" id="SSF55961">
    <property type="entry name" value="Bet v1-like"/>
    <property type="match status" value="1"/>
</dbReference>
<dbReference type="InterPro" id="IPR023393">
    <property type="entry name" value="START-like_dom_sf"/>
</dbReference>
<dbReference type="InterPro" id="IPR010419">
    <property type="entry name" value="CO_DH_gsu"/>
</dbReference>
<dbReference type="EMBL" id="UINC01045513">
    <property type="protein sequence ID" value="SVB52359.1"/>
    <property type="molecule type" value="Genomic_DNA"/>
</dbReference>
<dbReference type="Pfam" id="PF06240">
    <property type="entry name" value="COXG"/>
    <property type="match status" value="1"/>
</dbReference>
<dbReference type="PANTHER" id="PTHR38588:SF1">
    <property type="entry name" value="BLL0334 PROTEIN"/>
    <property type="match status" value="1"/>
</dbReference>
<dbReference type="Gene3D" id="3.30.530.20">
    <property type="match status" value="1"/>
</dbReference>
<name>A0A382EPS5_9ZZZZ</name>
<dbReference type="AlphaFoldDB" id="A0A382EPS5"/>
<evidence type="ECO:0008006" key="2">
    <source>
        <dbReference type="Google" id="ProtNLM"/>
    </source>
</evidence>